<gene>
    <name evidence="2" type="ORF">Ani05nite_66800</name>
</gene>
<evidence type="ECO:0000313" key="3">
    <source>
        <dbReference type="Proteomes" id="UP000647172"/>
    </source>
</evidence>
<evidence type="ECO:0000256" key="1">
    <source>
        <dbReference type="SAM" id="Phobius"/>
    </source>
</evidence>
<keyword evidence="1" id="KW-0472">Membrane</keyword>
<dbReference type="Proteomes" id="UP000647172">
    <property type="component" value="Unassembled WGS sequence"/>
</dbReference>
<comment type="caution">
    <text evidence="2">The sequence shown here is derived from an EMBL/GenBank/DDBJ whole genome shotgun (WGS) entry which is preliminary data.</text>
</comment>
<keyword evidence="3" id="KW-1185">Reference proteome</keyword>
<feature type="transmembrane region" description="Helical" evidence="1">
    <location>
        <begin position="74"/>
        <end position="93"/>
    </location>
</feature>
<organism evidence="2 3">
    <name type="scientific">Actinoplanes nipponensis</name>
    <dbReference type="NCBI Taxonomy" id="135950"/>
    <lineage>
        <taxon>Bacteria</taxon>
        <taxon>Bacillati</taxon>
        <taxon>Actinomycetota</taxon>
        <taxon>Actinomycetes</taxon>
        <taxon>Micromonosporales</taxon>
        <taxon>Micromonosporaceae</taxon>
        <taxon>Actinoplanes</taxon>
    </lineage>
</organism>
<protein>
    <submittedName>
        <fullName evidence="2">Uncharacterized protein</fullName>
    </submittedName>
</protein>
<evidence type="ECO:0000313" key="2">
    <source>
        <dbReference type="EMBL" id="GIE53146.1"/>
    </source>
</evidence>
<name>A0A919JPW5_9ACTN</name>
<dbReference type="EMBL" id="BOMQ01000079">
    <property type="protein sequence ID" value="GIE53146.1"/>
    <property type="molecule type" value="Genomic_DNA"/>
</dbReference>
<reference evidence="2" key="1">
    <citation type="submission" date="2021-01" db="EMBL/GenBank/DDBJ databases">
        <title>Whole genome shotgun sequence of Actinoplanes nipponensis NBRC 14063.</title>
        <authorList>
            <person name="Komaki H."/>
            <person name="Tamura T."/>
        </authorList>
    </citation>
    <scope>NUCLEOTIDE SEQUENCE</scope>
    <source>
        <strain evidence="2">NBRC 14063</strain>
    </source>
</reference>
<feature type="transmembrane region" description="Helical" evidence="1">
    <location>
        <begin position="99"/>
        <end position="119"/>
    </location>
</feature>
<accession>A0A919JPW5</accession>
<sequence length="136" mass="15578">MTASRTVLSFGVTETRMTRRERRAIAAEWRRVPFKTRLEVARLAKRGERHPNDAVDAVAVRFSRMALEVPSSSFLYTTTFQALMTLSLLVIAVLWDETFPRWCAGLGGSACLVLMIFNWDLKRDARRILAVHRHNS</sequence>
<proteinExistence type="predicted"/>
<keyword evidence="1" id="KW-0812">Transmembrane</keyword>
<dbReference type="AlphaFoldDB" id="A0A919JPW5"/>
<keyword evidence="1" id="KW-1133">Transmembrane helix</keyword>